<dbReference type="InterPro" id="IPR016160">
    <property type="entry name" value="Ald_DH_CS_CYS"/>
</dbReference>
<comment type="caution">
    <text evidence="16">The sequence shown here is derived from an EMBL/GenBank/DDBJ whole genome shotgun (WGS) entry which is preliminary data.</text>
</comment>
<dbReference type="InterPro" id="IPR016161">
    <property type="entry name" value="Ald_DH/histidinol_DH"/>
</dbReference>
<dbReference type="InterPro" id="IPR002109">
    <property type="entry name" value="Glutaredoxin"/>
</dbReference>
<comment type="catalytic activity">
    <reaction evidence="11">
        <text>D-glyceraldehyde 3-phosphate + NADP(+) + H2O = (2R)-3-phosphoglycerate + NADPH + 2 H(+)</text>
        <dbReference type="Rhea" id="RHEA:14669"/>
        <dbReference type="ChEBI" id="CHEBI:15377"/>
        <dbReference type="ChEBI" id="CHEBI:15378"/>
        <dbReference type="ChEBI" id="CHEBI:57783"/>
        <dbReference type="ChEBI" id="CHEBI:58272"/>
        <dbReference type="ChEBI" id="CHEBI:58349"/>
        <dbReference type="ChEBI" id="CHEBI:59776"/>
        <dbReference type="EC" id="1.2.1.9"/>
    </reaction>
</comment>
<dbReference type="InterPro" id="IPR016162">
    <property type="entry name" value="Ald_DH_N"/>
</dbReference>
<sequence length="642" mass="67875">MVVRAGLGEDLINKLTVAIKNSPLNQGKVALAVSQAGDYDAAATKAMIDQAIADNGCVVFSWSGCPFCKNAKAVLDATGAKYVALELDQRPDGKAIRAELAKMTGRSSVPNIWIGKENVGGCNDGPGVATLKNEGKLVPMLQAAGALEFYGDCVASSSGAYKYFKDNVWQESASGKTCPILNPATDSEAFRVQACTQEEVDSVFASAKKAQRAWAKVPLWKRLDYLHKVAALMRENAQPIADVLVQEVAKPAADALTEVIRSADLISYTAEEAVRYYGEGKLLTSDSFPGHDRNKLCLTSKVPLGVVLCIPPFNYPVNLAVSKIAPALMAGNTVVLKPPTQGAVAGLMMVQCFAAAGLPAGVLNCVTGRGSEIGDYLISHPMVNAISFTGGDTGISICHKAGMVPIQMELGGKDAAIVCADADIEAAAKHIVKGAFSYSGQRCTAVKVVLVEEEVAEKLVPLVLAGVQKLTVGMPQDNANIVPVISKSSANFIESLVKDAEAKGASLATGAYRREGNLIWPVVADHVTADMRLAWEEPFGPVLPIIRVKDVDQAVEHVNANRLALQGCVFTTDMSKAMYISDAMETGSVQINSAPARGPDHYPFQGFRDSGIGSQGVSNSLAFMCKCKTTVINLEKPSYAMG</sequence>
<dbReference type="AlphaFoldDB" id="A0A2P6V558"/>
<dbReference type="InterPro" id="IPR015590">
    <property type="entry name" value="Aldehyde_DH_dom"/>
</dbReference>
<evidence type="ECO:0000256" key="7">
    <source>
        <dbReference type="ARBA" id="ARBA00040853"/>
    </source>
</evidence>
<dbReference type="PROSITE" id="PS00070">
    <property type="entry name" value="ALDEHYDE_DEHYDR_CYS"/>
    <property type="match status" value="1"/>
</dbReference>
<dbReference type="Proteomes" id="UP000239649">
    <property type="component" value="Unassembled WGS sequence"/>
</dbReference>
<evidence type="ECO:0000256" key="12">
    <source>
        <dbReference type="PROSITE-ProRule" id="PRU10007"/>
    </source>
</evidence>
<evidence type="ECO:0000256" key="8">
    <source>
        <dbReference type="ARBA" id="ARBA00042470"/>
    </source>
</evidence>
<dbReference type="GO" id="GO:0008911">
    <property type="term" value="F:lactaldehyde dehydrogenase (NAD+) activity"/>
    <property type="evidence" value="ECO:0007669"/>
    <property type="project" value="TreeGrafter"/>
</dbReference>
<dbReference type="OrthoDB" id="310895at2759"/>
<organism evidence="16 17">
    <name type="scientific">Micractinium conductrix</name>
    <dbReference type="NCBI Taxonomy" id="554055"/>
    <lineage>
        <taxon>Eukaryota</taxon>
        <taxon>Viridiplantae</taxon>
        <taxon>Chlorophyta</taxon>
        <taxon>core chlorophytes</taxon>
        <taxon>Trebouxiophyceae</taxon>
        <taxon>Chlorellales</taxon>
        <taxon>Chlorellaceae</taxon>
        <taxon>Chlorella clade</taxon>
        <taxon>Micractinium</taxon>
    </lineage>
</organism>
<dbReference type="InterPro" id="IPR016163">
    <property type="entry name" value="Ald_DH_C"/>
</dbReference>
<dbReference type="STRING" id="554055.A0A2P6V558"/>
<keyword evidence="3 13" id="KW-0560">Oxidoreductase</keyword>
<evidence type="ECO:0000256" key="5">
    <source>
        <dbReference type="ARBA" id="ARBA00023284"/>
    </source>
</evidence>
<dbReference type="InterPro" id="IPR011767">
    <property type="entry name" value="GLR_AS"/>
</dbReference>
<protein>
    <recommendedName>
        <fullName evidence="7">NADP-dependent glyceraldehyde-3-phosphate dehydrogenase</fullName>
        <ecNumber evidence="6">1.2.1.9</ecNumber>
    </recommendedName>
    <alternativeName>
        <fullName evidence="8">Glyceraldehyde-3-phosphate dehydrogenase [NADP(+)]</fullName>
    </alternativeName>
    <alternativeName>
        <fullName evidence="9">Non-phosphorylating glyceraldehyde 3-phosphate dehydrogenase</fullName>
    </alternativeName>
    <alternativeName>
        <fullName evidence="10">Triosephosphate dehydrogenase</fullName>
    </alternativeName>
</protein>
<dbReference type="PROSITE" id="PS51354">
    <property type="entry name" value="GLUTAREDOXIN_2"/>
    <property type="match status" value="1"/>
</dbReference>
<dbReference type="GO" id="GO:0008886">
    <property type="term" value="F:glyceraldehyde-3-phosphate dehydrogenase (NADP+) (non-phosphorylating) activity"/>
    <property type="evidence" value="ECO:0007669"/>
    <property type="project" value="UniProtKB-EC"/>
</dbReference>
<reference evidence="16 17" key="1">
    <citation type="journal article" date="2018" name="Plant J.">
        <title>Genome sequences of Chlorella sorokiniana UTEX 1602 and Micractinium conductrix SAG 241.80: implications to maltose excretion by a green alga.</title>
        <authorList>
            <person name="Arriola M.B."/>
            <person name="Velmurugan N."/>
            <person name="Zhang Y."/>
            <person name="Plunkett M.H."/>
            <person name="Hondzo H."/>
            <person name="Barney B.M."/>
        </authorList>
    </citation>
    <scope>NUCLEOTIDE SEQUENCE [LARGE SCALE GENOMIC DNA]</scope>
    <source>
        <strain evidence="16 17">SAG 241.80</strain>
    </source>
</reference>
<dbReference type="InterPro" id="IPR029510">
    <property type="entry name" value="Ald_DH_CS_GLU"/>
</dbReference>
<accession>A0A2P6V558</accession>
<dbReference type="EMBL" id="LHPF02000028">
    <property type="protein sequence ID" value="PSC69214.1"/>
    <property type="molecule type" value="Genomic_DNA"/>
</dbReference>
<dbReference type="Gene3D" id="3.40.30.10">
    <property type="entry name" value="Glutaredoxin"/>
    <property type="match status" value="1"/>
</dbReference>
<evidence type="ECO:0000256" key="3">
    <source>
        <dbReference type="ARBA" id="ARBA00023002"/>
    </source>
</evidence>
<dbReference type="InterPro" id="IPR014025">
    <property type="entry name" value="Glutaredoxin_subgr"/>
</dbReference>
<keyword evidence="17" id="KW-1185">Reference proteome</keyword>
<dbReference type="InterPro" id="IPR036249">
    <property type="entry name" value="Thioredoxin-like_sf"/>
</dbReference>
<feature type="domain" description="Glutaredoxin" evidence="15">
    <location>
        <begin position="58"/>
        <end position="117"/>
    </location>
</feature>
<dbReference type="PROSITE" id="PS00687">
    <property type="entry name" value="ALDEHYDE_DEHYDR_GLU"/>
    <property type="match status" value="1"/>
</dbReference>
<dbReference type="InterPro" id="IPR051020">
    <property type="entry name" value="ALDH-related_metabolic_enz"/>
</dbReference>
<name>A0A2P6V558_9CHLO</name>
<dbReference type="SUPFAM" id="SSF53720">
    <property type="entry name" value="ALDH-like"/>
    <property type="match status" value="1"/>
</dbReference>
<dbReference type="Gene3D" id="3.40.605.10">
    <property type="entry name" value="Aldehyde Dehydrogenase, Chain A, domain 1"/>
    <property type="match status" value="1"/>
</dbReference>
<dbReference type="CDD" id="cd03419">
    <property type="entry name" value="GRX_GRXh_1_2_like"/>
    <property type="match status" value="1"/>
</dbReference>
<evidence type="ECO:0000313" key="17">
    <source>
        <dbReference type="Proteomes" id="UP000239649"/>
    </source>
</evidence>
<dbReference type="FunFam" id="3.40.309.10:FF:000022">
    <property type="entry name" value="NADP-dependent glyceraldehyde-3-phosphate dehydrogenase"/>
    <property type="match status" value="1"/>
</dbReference>
<dbReference type="Pfam" id="PF00171">
    <property type="entry name" value="Aldedh"/>
    <property type="match status" value="1"/>
</dbReference>
<gene>
    <name evidence="16" type="ORF">C2E20_7256</name>
</gene>
<keyword evidence="5" id="KW-0676">Redox-active center</keyword>
<dbReference type="PANTHER" id="PTHR42991:SF1">
    <property type="entry name" value="ALDEHYDE DEHYDROGENASE"/>
    <property type="match status" value="1"/>
</dbReference>
<dbReference type="EC" id="1.2.1.9" evidence="6"/>
<comment type="similarity">
    <text evidence="1 13">Belongs to the aldehyde dehydrogenase family.</text>
</comment>
<dbReference type="FunFam" id="3.40.605.10:FF:000013">
    <property type="entry name" value="NADP-dependent glyceraldehyde-3-phosphate dehydrogenase"/>
    <property type="match status" value="1"/>
</dbReference>
<dbReference type="CDD" id="cd07082">
    <property type="entry name" value="ALDH_F11_NP-GAPDH"/>
    <property type="match status" value="1"/>
</dbReference>
<dbReference type="Pfam" id="PF00462">
    <property type="entry name" value="Glutaredoxin"/>
    <property type="match status" value="1"/>
</dbReference>
<keyword evidence="4" id="KW-1015">Disulfide bond</keyword>
<feature type="active site" evidence="12">
    <location>
        <position position="409"/>
    </location>
</feature>
<dbReference type="PANTHER" id="PTHR42991">
    <property type="entry name" value="ALDEHYDE DEHYDROGENASE"/>
    <property type="match status" value="1"/>
</dbReference>
<evidence type="ECO:0000256" key="1">
    <source>
        <dbReference type="ARBA" id="ARBA00009986"/>
    </source>
</evidence>
<dbReference type="PRINTS" id="PR00160">
    <property type="entry name" value="GLUTAREDOXIN"/>
</dbReference>
<dbReference type="PROSITE" id="PS00195">
    <property type="entry name" value="GLUTAREDOXIN_1"/>
    <property type="match status" value="1"/>
</dbReference>
<keyword evidence="2" id="KW-0521">NADP</keyword>
<dbReference type="Gene3D" id="3.40.309.10">
    <property type="entry name" value="Aldehyde Dehydrogenase, Chain A, domain 2"/>
    <property type="match status" value="1"/>
</dbReference>
<evidence type="ECO:0000256" key="9">
    <source>
        <dbReference type="ARBA" id="ARBA00042646"/>
    </source>
</evidence>
<evidence type="ECO:0000313" key="16">
    <source>
        <dbReference type="EMBL" id="PSC69214.1"/>
    </source>
</evidence>
<dbReference type="SUPFAM" id="SSF52833">
    <property type="entry name" value="Thioredoxin-like"/>
    <property type="match status" value="1"/>
</dbReference>
<evidence type="ECO:0000256" key="13">
    <source>
        <dbReference type="RuleBase" id="RU003345"/>
    </source>
</evidence>
<evidence type="ECO:0000256" key="4">
    <source>
        <dbReference type="ARBA" id="ARBA00023157"/>
    </source>
</evidence>
<proteinExistence type="inferred from homology"/>
<evidence type="ECO:0000256" key="11">
    <source>
        <dbReference type="ARBA" id="ARBA00049186"/>
    </source>
</evidence>
<evidence type="ECO:0000259" key="15">
    <source>
        <dbReference type="Pfam" id="PF00462"/>
    </source>
</evidence>
<feature type="domain" description="Aldehyde dehydrogenase" evidence="14">
    <location>
        <begin position="169"/>
        <end position="629"/>
    </location>
</feature>
<evidence type="ECO:0000256" key="2">
    <source>
        <dbReference type="ARBA" id="ARBA00022857"/>
    </source>
</evidence>
<evidence type="ECO:0000259" key="14">
    <source>
        <dbReference type="Pfam" id="PF00171"/>
    </source>
</evidence>
<evidence type="ECO:0000256" key="10">
    <source>
        <dbReference type="ARBA" id="ARBA00043052"/>
    </source>
</evidence>
<evidence type="ECO:0000256" key="6">
    <source>
        <dbReference type="ARBA" id="ARBA00038980"/>
    </source>
</evidence>